<name>A0ABQ3UJC3_9CHLR</name>
<evidence type="ECO:0000259" key="2">
    <source>
        <dbReference type="SMART" id="SM00474"/>
    </source>
</evidence>
<reference evidence="3 4" key="1">
    <citation type="journal article" date="2021" name="Int. J. Syst. Evol. Microbiol.">
        <title>Reticulibacter mediterranei gen. nov., sp. nov., within the new family Reticulibacteraceae fam. nov., and Ktedonospora formicarum gen. nov., sp. nov., Ktedonobacter robiniae sp. nov., Dictyobacter formicarum sp. nov. and Dictyobacter arantiisoli sp. nov., belonging to the class Ktedonobacteria.</title>
        <authorList>
            <person name="Yabe S."/>
            <person name="Zheng Y."/>
            <person name="Wang C.M."/>
            <person name="Sakai Y."/>
            <person name="Abe K."/>
            <person name="Yokota A."/>
            <person name="Donadio S."/>
            <person name="Cavaletti L."/>
            <person name="Monciardini P."/>
        </authorList>
    </citation>
    <scope>NUCLEOTIDE SEQUENCE [LARGE SCALE GENOMIC DNA]</scope>
    <source>
        <strain evidence="3 4">SOSP1-30</strain>
    </source>
</reference>
<dbReference type="Proteomes" id="UP000654345">
    <property type="component" value="Unassembled WGS sequence"/>
</dbReference>
<dbReference type="Gene3D" id="3.30.420.10">
    <property type="entry name" value="Ribonuclease H-like superfamily/Ribonuclease H"/>
    <property type="match status" value="1"/>
</dbReference>
<comment type="caution">
    <text evidence="3">The sequence shown here is derived from an EMBL/GenBank/DDBJ whole genome shotgun (WGS) entry which is preliminary data.</text>
</comment>
<dbReference type="SUPFAM" id="SSF53098">
    <property type="entry name" value="Ribonuclease H-like"/>
    <property type="match status" value="1"/>
</dbReference>
<dbReference type="Pfam" id="PF01612">
    <property type="entry name" value="DNA_pol_A_exo1"/>
    <property type="match status" value="1"/>
</dbReference>
<dbReference type="Pfam" id="PF13646">
    <property type="entry name" value="HEAT_2"/>
    <property type="match status" value="1"/>
</dbReference>
<accession>A0ABQ3UJC3</accession>
<gene>
    <name evidence="3" type="ORF">KSB_12760</name>
</gene>
<feature type="domain" description="3'-5' exonuclease" evidence="2">
    <location>
        <begin position="36"/>
        <end position="211"/>
    </location>
</feature>
<protein>
    <recommendedName>
        <fullName evidence="2">3'-5' exonuclease domain-containing protein</fullName>
    </recommendedName>
</protein>
<sequence>MKDNVPLVESDKLEHDKLGYLGPTPPVGQLPPKGERLWIENSEQLLHAVELLKQSPVVAIDAEFTQVRSLSAESNSSTVPRLALLQLAIEKQCFVVDTLRLKDLSPLNTVVSDPNVIVLLHGAGADLRVMAERGVFVAHYYDLEATSRSVFGQHESSLAAMLWRAFHMRLDKSLQRTDWTRRPLPPAMVAYAARDAEVTLALYSWLGQHFHAVLQLHEYPGQTERVASWIEPFLRGTAHTSPEMAVMEARAEGIIRNKAQIYADCRYALANVTHPIRRNRLLRLVTDLMLTRMAPDILPLLQASTSDERAGSARTLGRLGIKSALEPLRLLLQDPVQDVRKAAANAIRNLDERDPHQQRNMPTRTADGARSWVIESSESEQASANAGDENDWKSRLRSMMDA</sequence>
<evidence type="ECO:0000313" key="4">
    <source>
        <dbReference type="Proteomes" id="UP000654345"/>
    </source>
</evidence>
<dbReference type="InterPro" id="IPR002562">
    <property type="entry name" value="3'-5'_exonuclease_dom"/>
</dbReference>
<evidence type="ECO:0000256" key="1">
    <source>
        <dbReference type="SAM" id="MobiDB-lite"/>
    </source>
</evidence>
<dbReference type="PANTHER" id="PTHR47649:SF1">
    <property type="entry name" value="RIBONUCLEASE D"/>
    <property type="match status" value="1"/>
</dbReference>
<proteinExistence type="predicted"/>
<feature type="compositionally biased region" description="Basic and acidic residues" evidence="1">
    <location>
        <begin position="390"/>
        <end position="402"/>
    </location>
</feature>
<dbReference type="InterPro" id="IPR012337">
    <property type="entry name" value="RNaseH-like_sf"/>
</dbReference>
<dbReference type="Gene3D" id="1.25.10.10">
    <property type="entry name" value="Leucine-rich Repeat Variant"/>
    <property type="match status" value="1"/>
</dbReference>
<keyword evidence="4" id="KW-1185">Reference proteome</keyword>
<dbReference type="InterPro" id="IPR051086">
    <property type="entry name" value="RNase_D-like"/>
</dbReference>
<dbReference type="SMART" id="SM00474">
    <property type="entry name" value="35EXOc"/>
    <property type="match status" value="1"/>
</dbReference>
<evidence type="ECO:0000313" key="3">
    <source>
        <dbReference type="EMBL" id="GHO52801.1"/>
    </source>
</evidence>
<dbReference type="PANTHER" id="PTHR47649">
    <property type="entry name" value="RIBONUCLEASE D"/>
    <property type="match status" value="1"/>
</dbReference>
<dbReference type="EMBL" id="BNJG01000001">
    <property type="protein sequence ID" value="GHO52801.1"/>
    <property type="molecule type" value="Genomic_DNA"/>
</dbReference>
<dbReference type="InterPro" id="IPR011989">
    <property type="entry name" value="ARM-like"/>
</dbReference>
<organism evidence="3 4">
    <name type="scientific">Ktedonobacter robiniae</name>
    <dbReference type="NCBI Taxonomy" id="2778365"/>
    <lineage>
        <taxon>Bacteria</taxon>
        <taxon>Bacillati</taxon>
        <taxon>Chloroflexota</taxon>
        <taxon>Ktedonobacteria</taxon>
        <taxon>Ktedonobacterales</taxon>
        <taxon>Ktedonobacteraceae</taxon>
        <taxon>Ktedonobacter</taxon>
    </lineage>
</organism>
<dbReference type="SUPFAM" id="SSF48371">
    <property type="entry name" value="ARM repeat"/>
    <property type="match status" value="1"/>
</dbReference>
<dbReference type="InterPro" id="IPR016024">
    <property type="entry name" value="ARM-type_fold"/>
</dbReference>
<dbReference type="InterPro" id="IPR036397">
    <property type="entry name" value="RNaseH_sf"/>
</dbReference>
<feature type="region of interest" description="Disordered" evidence="1">
    <location>
        <begin position="347"/>
        <end position="402"/>
    </location>
</feature>